<dbReference type="Gene3D" id="2.40.50.100">
    <property type="match status" value="2"/>
</dbReference>
<evidence type="ECO:0000256" key="6">
    <source>
        <dbReference type="ARBA" id="ARBA00048552"/>
    </source>
</evidence>
<keyword evidence="2 7" id="KW-0808">Transferase</keyword>
<comment type="cofactor">
    <cofactor evidence="7">
        <name>Zn(2+)</name>
        <dbReference type="ChEBI" id="CHEBI:29105"/>
    </cofactor>
    <text evidence="7">Binds 2 Zn(2+) ions per subunit.</text>
</comment>
<feature type="binding site" evidence="7">
    <location>
        <position position="498"/>
    </location>
    <ligand>
        <name>Mg(2+)</name>
        <dbReference type="ChEBI" id="CHEBI:18420"/>
    </ligand>
</feature>
<keyword evidence="4 7" id="KW-0479">Metal-binding</keyword>
<proteinExistence type="inferred from homology"/>
<dbReference type="GO" id="GO:0000287">
    <property type="term" value="F:magnesium ion binding"/>
    <property type="evidence" value="ECO:0007669"/>
    <property type="project" value="UniProtKB-UniRule"/>
</dbReference>
<dbReference type="Pfam" id="PF04997">
    <property type="entry name" value="RNA_pol_Rpb1_1"/>
    <property type="match status" value="1"/>
</dbReference>
<feature type="binding site" evidence="7">
    <location>
        <position position="65"/>
    </location>
    <ligand>
        <name>Zn(2+)</name>
        <dbReference type="ChEBI" id="CHEBI:29105"/>
        <label>1</label>
    </ligand>
</feature>
<keyword evidence="7" id="KW-0460">Magnesium</keyword>
<comment type="subunit">
    <text evidence="7">The RNAP catalytic core consists of 2 alpha, 1 beta, 1 beta' and 1 omega subunit. When a sigma factor is associated with the core the holoenzyme is formed, which can initiate transcription.</text>
</comment>
<dbReference type="GO" id="GO:0003899">
    <property type="term" value="F:DNA-directed RNA polymerase activity"/>
    <property type="evidence" value="ECO:0007669"/>
    <property type="project" value="UniProtKB-UniRule"/>
</dbReference>
<feature type="binding site" evidence="7">
    <location>
        <position position="63"/>
    </location>
    <ligand>
        <name>Zn(2+)</name>
        <dbReference type="ChEBI" id="CHEBI:29105"/>
        <label>1</label>
    </ligand>
</feature>
<dbReference type="Proteomes" id="UP000315589">
    <property type="component" value="Unassembled WGS sequence"/>
</dbReference>
<dbReference type="PANTHER" id="PTHR19376:SF54">
    <property type="entry name" value="DNA-DIRECTED RNA POLYMERASE SUBUNIT BETA"/>
    <property type="match status" value="1"/>
</dbReference>
<keyword evidence="7" id="KW-0862">Zinc</keyword>
<dbReference type="InterPro" id="IPR038120">
    <property type="entry name" value="Rpb1_funnel_sf"/>
</dbReference>
<feature type="binding site" evidence="7">
    <location>
        <position position="78"/>
    </location>
    <ligand>
        <name>Zn(2+)</name>
        <dbReference type="ChEBI" id="CHEBI:29105"/>
        <label>1</label>
    </ligand>
</feature>
<dbReference type="GO" id="GO:0006351">
    <property type="term" value="P:DNA-templated transcription"/>
    <property type="evidence" value="ECO:0007669"/>
    <property type="project" value="UniProtKB-UniRule"/>
</dbReference>
<keyword evidence="3 7" id="KW-0548">Nucleotidyltransferase</keyword>
<evidence type="ECO:0000256" key="7">
    <source>
        <dbReference type="HAMAP-Rule" id="MF_01322"/>
    </source>
</evidence>
<dbReference type="InterPro" id="IPR007066">
    <property type="entry name" value="RNA_pol_Rpb1_3"/>
</dbReference>
<feature type="domain" description="RNA polymerase N-terminal" evidence="9">
    <location>
        <begin position="271"/>
        <end position="552"/>
    </location>
</feature>
<dbReference type="Gene3D" id="1.10.132.30">
    <property type="match status" value="1"/>
</dbReference>
<evidence type="ECO:0000256" key="5">
    <source>
        <dbReference type="ARBA" id="ARBA00023163"/>
    </source>
</evidence>
<dbReference type="Gene3D" id="1.10.274.100">
    <property type="entry name" value="RNA polymerase Rpb1, domain 3"/>
    <property type="match status" value="2"/>
</dbReference>
<evidence type="ECO:0000256" key="3">
    <source>
        <dbReference type="ARBA" id="ARBA00022695"/>
    </source>
</evidence>
<sequence length="1241" mass="138693">MEKTENTDNFNKLRLSIASPDNIEHWSYGEITKPETINYRTQKPERDGLFDERIFGPTKDYECYCGKYKKIRYKGVICDKCGVEVTHSSVRRERMGHINLAVPVGHVWYLRGVPSLTSVVLRIPMSDIEKVIYFASFIVLEINDSIKTGLLDQLNDEYHQLKSSKVRDNVVAIDAEFKKTKNEIESLGVGQLISEQTYFHISEKYGNLIRVGIGSEAIYEMLKSINLDEEINRIENMLSHRKEKTIDIQFKKDMRRLKSMRLMKKAGIHPSWMILTKLPVIPPDLRPMVQLDGGRFAASDLNDLYRRIINRNNRLKKLIASGAPEVITRNERRMLQEAVDALIDNNARRDKSPQTTGTGRKLRSLSDMLRGKQGRFRQNLLGKRVDYSGRSVIVVGPQLNLDQCGLPKIIALELFKPFIISKLISEGFVHNVKNASKMIEHTTPEVWDILERITQDAYVLLNRAPTLHRLGIQAFKPVLIEGKAIQIHPLVCAAFNADFDGDQMAVHLPLSTQAVIEAKNIVLSTANLLKPASGEPIVNAEYDIVFGCYFLTTTAENCLGENKIFNSKNEAITAFHSEAIDLRAKIKVRIVSEGIIETSVGRILFNNILPDNYPYINEEMNKKKLKALVSTIYRVYGKNETSRFVDNLKNLGFEYSTLSGLSIAIEDVVIPDEKPALIKIGENKVNEIEEQYNLGLITEDEKKLKIIELWQDIREQIEKKMVSAYSPDNNILQTVSSGARGSLAQVIQMGGMKGLVVNPSGEIITHPVKASFKEGLDVYEYFISSHAARKGKSDTSLRTSDAGYLTRRLVDVSQDIVVSINDCGSKEGIEIYNLKDIDFVQSFDKRILGRVALSNIKVNGKTIVKANEIIGEDATKLIFAADLDKILVRSPIHCQSKWGICQKCYGRDLATGNEVNIGEAVGIMAAQAIGEPGTQLTMQTFHVGGVHGQDVTTGLPRVEELFEARPPKNPAIIAEISGKVKIAESKDLTVISISSGLNKIEEYDIPEDYQIMVKDKDNIKSKQAIATHNDEKAIRSELSGIVEIKGRKVTVTSKDIEIKEYAVNPSSTILVENNDMVMVGQILTDDYLNLSEAISLIGVNAVQQYIITEIQKIYQAQGQDIHDKHIEIILRQMFSKRIVKNSGSSEELIGQIIDISDQNKINEKLTAEGKTPIDSDAIILGVSRVAIKTKSFLSAASFQETTNVLIEAASSGQIDELRGLKENVIIGRLIPAGTGFKHANN</sequence>
<dbReference type="Gene3D" id="1.10.150.390">
    <property type="match status" value="1"/>
</dbReference>
<dbReference type="SMART" id="SM00663">
    <property type="entry name" value="RPOLA_N"/>
    <property type="match status" value="1"/>
</dbReference>
<feature type="binding site" evidence="7">
    <location>
        <position position="904"/>
    </location>
    <ligand>
        <name>Zn(2+)</name>
        <dbReference type="ChEBI" id="CHEBI:29105"/>
        <label>2</label>
    </ligand>
</feature>
<dbReference type="Gene3D" id="1.10.1790.20">
    <property type="match status" value="1"/>
</dbReference>
<dbReference type="CDD" id="cd02655">
    <property type="entry name" value="RNAP_beta'_C"/>
    <property type="match status" value="1"/>
</dbReference>
<dbReference type="Gene3D" id="2.40.40.20">
    <property type="match status" value="1"/>
</dbReference>
<dbReference type="InterPro" id="IPR042102">
    <property type="entry name" value="RNA_pol_Rpb1_3_sf"/>
</dbReference>
<dbReference type="PANTHER" id="PTHR19376">
    <property type="entry name" value="DNA-DIRECTED RNA POLYMERASE"/>
    <property type="match status" value="1"/>
</dbReference>
<dbReference type="Pfam" id="PF04983">
    <property type="entry name" value="RNA_pol_Rpb1_3"/>
    <property type="match status" value="1"/>
</dbReference>
<gene>
    <name evidence="7" type="primary">rpoC</name>
    <name evidence="10" type="ORF">CEN91_35</name>
</gene>
<feature type="binding site" evidence="7">
    <location>
        <position position="901"/>
    </location>
    <ligand>
        <name>Zn(2+)</name>
        <dbReference type="ChEBI" id="CHEBI:29105"/>
        <label>2</label>
    </ligand>
</feature>
<dbReference type="EMBL" id="VMGI01000003">
    <property type="protein sequence ID" value="TSC94052.1"/>
    <property type="molecule type" value="Genomic_DNA"/>
</dbReference>
<keyword evidence="5 7" id="KW-0804">Transcription</keyword>
<feature type="binding site" evidence="7">
    <location>
        <position position="894"/>
    </location>
    <ligand>
        <name>Zn(2+)</name>
        <dbReference type="ChEBI" id="CHEBI:29105"/>
        <label>2</label>
    </ligand>
</feature>
<dbReference type="Pfam" id="PF05000">
    <property type="entry name" value="RNA_pol_Rpb1_4"/>
    <property type="match status" value="1"/>
</dbReference>
<feature type="binding site" evidence="7">
    <location>
        <position position="81"/>
    </location>
    <ligand>
        <name>Zn(2+)</name>
        <dbReference type="ChEBI" id="CHEBI:29105"/>
        <label>1</label>
    </ligand>
</feature>
<dbReference type="Pfam" id="PF00623">
    <property type="entry name" value="RNA_pol_Rpb1_2"/>
    <property type="match status" value="1"/>
</dbReference>
<accession>A0A554LMH0</accession>
<dbReference type="GO" id="GO:0008270">
    <property type="term" value="F:zinc ion binding"/>
    <property type="evidence" value="ECO:0007669"/>
    <property type="project" value="UniProtKB-UniRule"/>
</dbReference>
<feature type="binding site" evidence="7">
    <location>
        <position position="823"/>
    </location>
    <ligand>
        <name>Zn(2+)</name>
        <dbReference type="ChEBI" id="CHEBI:29105"/>
        <label>2</label>
    </ligand>
</feature>
<dbReference type="InterPro" id="IPR007080">
    <property type="entry name" value="RNA_pol_Rpb1_1"/>
</dbReference>
<dbReference type="InterPro" id="IPR006592">
    <property type="entry name" value="RNA_pol_N"/>
</dbReference>
<dbReference type="GO" id="GO:0000428">
    <property type="term" value="C:DNA-directed RNA polymerase complex"/>
    <property type="evidence" value="ECO:0007669"/>
    <property type="project" value="UniProtKB-KW"/>
</dbReference>
<dbReference type="InterPro" id="IPR044893">
    <property type="entry name" value="RNA_pol_Rpb1_clamp_domain"/>
</dbReference>
<evidence type="ECO:0000313" key="11">
    <source>
        <dbReference type="Proteomes" id="UP000315589"/>
    </source>
</evidence>
<dbReference type="InterPro" id="IPR007083">
    <property type="entry name" value="RNA_pol_Rpb1_4"/>
</dbReference>
<feature type="binding site" evidence="7">
    <location>
        <position position="502"/>
    </location>
    <ligand>
        <name>Mg(2+)</name>
        <dbReference type="ChEBI" id="CHEBI:18420"/>
    </ligand>
</feature>
<keyword evidence="1 7" id="KW-0240">DNA-directed RNA polymerase</keyword>
<dbReference type="InterPro" id="IPR012754">
    <property type="entry name" value="DNA-dir_RpoC_beta_prime_bact"/>
</dbReference>
<comment type="catalytic activity">
    <reaction evidence="6 7 8">
        <text>RNA(n) + a ribonucleoside 5'-triphosphate = RNA(n+1) + diphosphate</text>
        <dbReference type="Rhea" id="RHEA:21248"/>
        <dbReference type="Rhea" id="RHEA-COMP:14527"/>
        <dbReference type="Rhea" id="RHEA-COMP:17342"/>
        <dbReference type="ChEBI" id="CHEBI:33019"/>
        <dbReference type="ChEBI" id="CHEBI:61557"/>
        <dbReference type="ChEBI" id="CHEBI:140395"/>
        <dbReference type="EC" id="2.7.7.6"/>
    </reaction>
</comment>
<organism evidence="10 11">
    <name type="scientific">Candidatus Berkelbacteria bacterium Licking1014_85</name>
    <dbReference type="NCBI Taxonomy" id="2017148"/>
    <lineage>
        <taxon>Bacteria</taxon>
        <taxon>Candidatus Berkelbacteria</taxon>
    </lineage>
</organism>
<dbReference type="CDD" id="cd01609">
    <property type="entry name" value="RNAP_beta'_N"/>
    <property type="match status" value="1"/>
</dbReference>
<comment type="caution">
    <text evidence="10">The sequence shown here is derived from an EMBL/GenBank/DDBJ whole genome shotgun (WGS) entry which is preliminary data.</text>
</comment>
<evidence type="ECO:0000256" key="4">
    <source>
        <dbReference type="ARBA" id="ARBA00022723"/>
    </source>
</evidence>
<protein>
    <recommendedName>
        <fullName evidence="7">DNA-directed RNA polymerase subunit beta'</fullName>
        <shortName evidence="7">RNAP subunit beta'</shortName>
        <ecNumber evidence="7">2.7.7.6</ecNumber>
    </recommendedName>
    <alternativeName>
        <fullName evidence="7">RNA polymerase subunit beta'</fullName>
    </alternativeName>
    <alternativeName>
        <fullName evidence="7">Transcriptase subunit beta'</fullName>
    </alternativeName>
</protein>
<evidence type="ECO:0000256" key="1">
    <source>
        <dbReference type="ARBA" id="ARBA00022478"/>
    </source>
</evidence>
<feature type="binding site" evidence="7">
    <location>
        <position position="500"/>
    </location>
    <ligand>
        <name>Mg(2+)</name>
        <dbReference type="ChEBI" id="CHEBI:18420"/>
    </ligand>
</feature>
<dbReference type="AlphaFoldDB" id="A0A554LMH0"/>
<name>A0A554LMH0_9BACT</name>
<dbReference type="NCBIfam" id="TIGR02386">
    <property type="entry name" value="rpoC_TIGR"/>
    <property type="match status" value="1"/>
</dbReference>
<dbReference type="InterPro" id="IPR007081">
    <property type="entry name" value="RNA_pol_Rpb1_5"/>
</dbReference>
<evidence type="ECO:0000313" key="10">
    <source>
        <dbReference type="EMBL" id="TSC94052.1"/>
    </source>
</evidence>
<dbReference type="InterPro" id="IPR000722">
    <property type="entry name" value="RNA_pol_asu"/>
</dbReference>
<dbReference type="GO" id="GO:0003677">
    <property type="term" value="F:DNA binding"/>
    <property type="evidence" value="ECO:0007669"/>
    <property type="project" value="UniProtKB-UniRule"/>
</dbReference>
<evidence type="ECO:0000256" key="8">
    <source>
        <dbReference type="RuleBase" id="RU004279"/>
    </source>
</evidence>
<dbReference type="Gene3D" id="4.10.860.120">
    <property type="entry name" value="RNA polymerase II, clamp domain"/>
    <property type="match status" value="1"/>
</dbReference>
<dbReference type="SUPFAM" id="SSF64484">
    <property type="entry name" value="beta and beta-prime subunits of DNA dependent RNA-polymerase"/>
    <property type="match status" value="1"/>
</dbReference>
<evidence type="ECO:0000259" key="9">
    <source>
        <dbReference type="SMART" id="SM00663"/>
    </source>
</evidence>
<dbReference type="HAMAP" id="MF_01322">
    <property type="entry name" value="RNApol_bact_RpoC"/>
    <property type="match status" value="1"/>
</dbReference>
<comment type="function">
    <text evidence="7 8">DNA-dependent RNA polymerase catalyzes the transcription of DNA into RNA using the four ribonucleoside triphosphates as substrates.</text>
</comment>
<comment type="similarity">
    <text evidence="7 8">Belongs to the RNA polymerase beta' chain family.</text>
</comment>
<dbReference type="InterPro" id="IPR045867">
    <property type="entry name" value="DNA-dir_RpoC_beta_prime"/>
</dbReference>
<comment type="cofactor">
    <cofactor evidence="7">
        <name>Mg(2+)</name>
        <dbReference type="ChEBI" id="CHEBI:18420"/>
    </cofactor>
    <text evidence="7">Binds 1 Mg(2+) ion per subunit.</text>
</comment>
<evidence type="ECO:0000256" key="2">
    <source>
        <dbReference type="ARBA" id="ARBA00022679"/>
    </source>
</evidence>
<reference evidence="10 11" key="1">
    <citation type="submission" date="2017-07" db="EMBL/GenBank/DDBJ databases">
        <title>Mechanisms for carbon and nitrogen cycling indicate functional differentiation within the Candidate Phyla Radiation.</title>
        <authorList>
            <person name="Danczak R.E."/>
            <person name="Johnston M.D."/>
            <person name="Kenah C."/>
            <person name="Slattery M."/>
            <person name="Wrighton K.C."/>
            <person name="Wilkins M.J."/>
        </authorList>
    </citation>
    <scope>NUCLEOTIDE SEQUENCE [LARGE SCALE GENOMIC DNA]</scope>
    <source>
        <strain evidence="10">Licking1014_85</strain>
    </source>
</reference>
<dbReference type="Gene3D" id="1.10.40.90">
    <property type="match status" value="1"/>
</dbReference>
<dbReference type="EC" id="2.7.7.6" evidence="7"/>
<dbReference type="Pfam" id="PF04998">
    <property type="entry name" value="RNA_pol_Rpb1_5"/>
    <property type="match status" value="1"/>
</dbReference>